<feature type="compositionally biased region" description="Low complexity" evidence="1">
    <location>
        <begin position="1"/>
        <end position="30"/>
    </location>
</feature>
<reference evidence="2" key="3">
    <citation type="journal article" date="2017" name="Nature">
        <title>Genome sequence of the progenitor of the wheat D genome Aegilops tauschii.</title>
        <authorList>
            <person name="Luo M.C."/>
            <person name="Gu Y.Q."/>
            <person name="Puiu D."/>
            <person name="Wang H."/>
            <person name="Twardziok S.O."/>
            <person name="Deal K.R."/>
            <person name="Huo N."/>
            <person name="Zhu T."/>
            <person name="Wang L."/>
            <person name="Wang Y."/>
            <person name="McGuire P.E."/>
            <person name="Liu S."/>
            <person name="Long H."/>
            <person name="Ramasamy R.K."/>
            <person name="Rodriguez J.C."/>
            <person name="Van S.L."/>
            <person name="Yuan L."/>
            <person name="Wang Z."/>
            <person name="Xia Z."/>
            <person name="Xiao L."/>
            <person name="Anderson O.D."/>
            <person name="Ouyang S."/>
            <person name="Liang Y."/>
            <person name="Zimin A.V."/>
            <person name="Pertea G."/>
            <person name="Qi P."/>
            <person name="Bennetzen J.L."/>
            <person name="Dai X."/>
            <person name="Dawson M.W."/>
            <person name="Muller H.G."/>
            <person name="Kugler K."/>
            <person name="Rivarola-Duarte L."/>
            <person name="Spannagl M."/>
            <person name="Mayer K.F.X."/>
            <person name="Lu F.H."/>
            <person name="Bevan M.W."/>
            <person name="Leroy P."/>
            <person name="Li P."/>
            <person name="You F.M."/>
            <person name="Sun Q."/>
            <person name="Liu Z."/>
            <person name="Lyons E."/>
            <person name="Wicker T."/>
            <person name="Salzberg S.L."/>
            <person name="Devos K.M."/>
            <person name="Dvorak J."/>
        </authorList>
    </citation>
    <scope>NUCLEOTIDE SEQUENCE [LARGE SCALE GENOMIC DNA]</scope>
    <source>
        <strain evidence="2">cv. AL8/78</strain>
    </source>
</reference>
<accession>A0A453B804</accession>
<reference evidence="2" key="5">
    <citation type="journal article" date="2021" name="G3 (Bethesda)">
        <title>Aegilops tauschii genome assembly Aet v5.0 features greater sequence contiguity and improved annotation.</title>
        <authorList>
            <person name="Wang L."/>
            <person name="Zhu T."/>
            <person name="Rodriguez J.C."/>
            <person name="Deal K.R."/>
            <person name="Dubcovsky J."/>
            <person name="McGuire P.E."/>
            <person name="Lux T."/>
            <person name="Spannagl M."/>
            <person name="Mayer K.F.X."/>
            <person name="Baldrich P."/>
            <person name="Meyers B.C."/>
            <person name="Huo N."/>
            <person name="Gu Y.Q."/>
            <person name="Zhou H."/>
            <person name="Devos K.M."/>
            <person name="Bennetzen J.L."/>
            <person name="Unver T."/>
            <person name="Budak H."/>
            <person name="Gulick P.J."/>
            <person name="Galiba G."/>
            <person name="Kalapos B."/>
            <person name="Nelson D.R."/>
            <person name="Li P."/>
            <person name="You F.M."/>
            <person name="Luo M.C."/>
            <person name="Dvorak J."/>
        </authorList>
    </citation>
    <scope>NUCLEOTIDE SEQUENCE [LARGE SCALE GENOMIC DNA]</scope>
    <source>
        <strain evidence="2">cv. AL8/78</strain>
    </source>
</reference>
<feature type="region of interest" description="Disordered" evidence="1">
    <location>
        <begin position="1"/>
        <end position="161"/>
    </location>
</feature>
<organism evidence="2 3">
    <name type="scientific">Aegilops tauschii subsp. strangulata</name>
    <name type="common">Goatgrass</name>
    <dbReference type="NCBI Taxonomy" id="200361"/>
    <lineage>
        <taxon>Eukaryota</taxon>
        <taxon>Viridiplantae</taxon>
        <taxon>Streptophyta</taxon>
        <taxon>Embryophyta</taxon>
        <taxon>Tracheophyta</taxon>
        <taxon>Spermatophyta</taxon>
        <taxon>Magnoliopsida</taxon>
        <taxon>Liliopsida</taxon>
        <taxon>Poales</taxon>
        <taxon>Poaceae</taxon>
        <taxon>BOP clade</taxon>
        <taxon>Pooideae</taxon>
        <taxon>Triticodae</taxon>
        <taxon>Triticeae</taxon>
        <taxon>Triticinae</taxon>
        <taxon>Aegilops</taxon>
    </lineage>
</organism>
<feature type="compositionally biased region" description="Pro residues" evidence="1">
    <location>
        <begin position="139"/>
        <end position="160"/>
    </location>
</feature>
<feature type="compositionally biased region" description="Low complexity" evidence="1">
    <location>
        <begin position="43"/>
        <end position="72"/>
    </location>
</feature>
<feature type="compositionally biased region" description="Low complexity" evidence="1">
    <location>
        <begin position="99"/>
        <end position="133"/>
    </location>
</feature>
<evidence type="ECO:0000313" key="2">
    <source>
        <dbReference type="EnsemblPlants" id="AET2Gv20407300.2"/>
    </source>
</evidence>
<dbReference type="AlphaFoldDB" id="A0A453B804"/>
<dbReference type="Proteomes" id="UP000015105">
    <property type="component" value="Chromosome 2D"/>
</dbReference>
<sequence>QPERTWSSTSRCSRRCSSCRTTATTTSSSRRPPPPPRRPSPPSRGAGRRAAPATASSSASASAPRAAGWPRSRTPPRRSACGSAPSRRPTPPPAPTTRPPASSAAPRRAPTSPRASPRTARSPSASGASSTTRSSRRPGCPPRPPRSPAPPPRPPLPPHTPQAIATATVIAWMALVGAKQGGGAPDAGEVYRPDLAAPVAGAEELESWMFESSFGQFPALDGFAAVDACTLPAASPEETSVAPAAGMVEFERMKVERRISASLYAMNGLQEYFDRVFEASAGDPLWDLSPLCQ</sequence>
<reference evidence="2" key="4">
    <citation type="submission" date="2019-03" db="UniProtKB">
        <authorList>
            <consortium name="EnsemblPlants"/>
        </authorList>
    </citation>
    <scope>IDENTIFICATION</scope>
</reference>
<evidence type="ECO:0000256" key="1">
    <source>
        <dbReference type="SAM" id="MobiDB-lite"/>
    </source>
</evidence>
<reference evidence="3" key="1">
    <citation type="journal article" date="2014" name="Science">
        <title>Ancient hybridizations among the ancestral genomes of bread wheat.</title>
        <authorList>
            <consortium name="International Wheat Genome Sequencing Consortium,"/>
            <person name="Marcussen T."/>
            <person name="Sandve S.R."/>
            <person name="Heier L."/>
            <person name="Spannagl M."/>
            <person name="Pfeifer M."/>
            <person name="Jakobsen K.S."/>
            <person name="Wulff B.B."/>
            <person name="Steuernagel B."/>
            <person name="Mayer K.F."/>
            <person name="Olsen O.A."/>
        </authorList>
    </citation>
    <scope>NUCLEOTIDE SEQUENCE [LARGE SCALE GENOMIC DNA]</scope>
    <source>
        <strain evidence="3">cv. AL8/78</strain>
    </source>
</reference>
<keyword evidence="3" id="KW-1185">Reference proteome</keyword>
<reference evidence="3" key="2">
    <citation type="journal article" date="2017" name="Nat. Plants">
        <title>The Aegilops tauschii genome reveals multiple impacts of transposons.</title>
        <authorList>
            <person name="Zhao G."/>
            <person name="Zou C."/>
            <person name="Li K."/>
            <person name="Wang K."/>
            <person name="Li T."/>
            <person name="Gao L."/>
            <person name="Zhang X."/>
            <person name="Wang H."/>
            <person name="Yang Z."/>
            <person name="Liu X."/>
            <person name="Jiang W."/>
            <person name="Mao L."/>
            <person name="Kong X."/>
            <person name="Jiao Y."/>
            <person name="Jia J."/>
        </authorList>
    </citation>
    <scope>NUCLEOTIDE SEQUENCE [LARGE SCALE GENOMIC DNA]</scope>
    <source>
        <strain evidence="3">cv. AL8/78</strain>
    </source>
</reference>
<protein>
    <submittedName>
        <fullName evidence="2">Uncharacterized protein</fullName>
    </submittedName>
</protein>
<dbReference type="Gramene" id="AET2Gv20407300.2">
    <property type="protein sequence ID" value="AET2Gv20407300.2"/>
    <property type="gene ID" value="AET2Gv20407300"/>
</dbReference>
<feature type="compositionally biased region" description="Pro residues" evidence="1">
    <location>
        <begin position="88"/>
        <end position="98"/>
    </location>
</feature>
<feature type="compositionally biased region" description="Pro residues" evidence="1">
    <location>
        <begin position="31"/>
        <end position="42"/>
    </location>
</feature>
<dbReference type="EnsemblPlants" id="AET2Gv20407300.2">
    <property type="protein sequence ID" value="AET2Gv20407300.2"/>
    <property type="gene ID" value="AET2Gv20407300"/>
</dbReference>
<evidence type="ECO:0000313" key="3">
    <source>
        <dbReference type="Proteomes" id="UP000015105"/>
    </source>
</evidence>
<name>A0A453B804_AEGTS</name>
<proteinExistence type="predicted"/>